<dbReference type="EMBL" id="JAFJZZ010000001">
    <property type="protein sequence ID" value="MBN7772262.1"/>
    <property type="molecule type" value="Genomic_DNA"/>
</dbReference>
<gene>
    <name evidence="1" type="ORF">JYB65_02695</name>
</gene>
<name>A0A939D6Q7_CLOAM</name>
<dbReference type="GO" id="GO:0003677">
    <property type="term" value="F:DNA binding"/>
    <property type="evidence" value="ECO:0007669"/>
    <property type="project" value="UniProtKB-KW"/>
</dbReference>
<comment type="caution">
    <text evidence="1">The sequence shown here is derived from an EMBL/GenBank/DDBJ whole genome shotgun (WGS) entry which is preliminary data.</text>
</comment>
<proteinExistence type="predicted"/>
<accession>A0A939D6Q7</accession>
<evidence type="ECO:0000313" key="2">
    <source>
        <dbReference type="Proteomes" id="UP000664545"/>
    </source>
</evidence>
<evidence type="ECO:0000313" key="1">
    <source>
        <dbReference type="EMBL" id="MBN7772262.1"/>
    </source>
</evidence>
<organism evidence="1 2">
    <name type="scientific">Clostridium aminobutyricum</name>
    <dbReference type="NCBI Taxonomy" id="33953"/>
    <lineage>
        <taxon>Bacteria</taxon>
        <taxon>Bacillati</taxon>
        <taxon>Bacillota</taxon>
        <taxon>Clostridia</taxon>
        <taxon>Eubacteriales</taxon>
        <taxon>Clostridiaceae</taxon>
        <taxon>Clostridium</taxon>
    </lineage>
</organism>
<keyword evidence="2" id="KW-1185">Reference proteome</keyword>
<reference evidence="1" key="1">
    <citation type="submission" date="2021-02" db="EMBL/GenBank/DDBJ databases">
        <title>Abyssanaerobacter marinus gen.nov., sp., nov, anaerobic bacterium isolated from the Onnuri vent field of Indian Ocean and suggestion of Mogibacteriaceae fam. nov., and proposal of reclassification of ambiguous this family's genus member.</title>
        <authorList>
            <person name="Kim Y.J."/>
            <person name="Yang J.-A."/>
        </authorList>
    </citation>
    <scope>NUCLEOTIDE SEQUENCE</scope>
    <source>
        <strain evidence="1">DSM 2634</strain>
    </source>
</reference>
<keyword evidence="1" id="KW-0238">DNA-binding</keyword>
<protein>
    <submittedName>
        <fullName evidence="1">DNA-binding protein</fullName>
    </submittedName>
</protein>
<dbReference type="Proteomes" id="UP000664545">
    <property type="component" value="Unassembled WGS sequence"/>
</dbReference>
<dbReference type="AlphaFoldDB" id="A0A939D6Q7"/>
<sequence>MEYISTKEAAEKWSLTPRMVVYHCVNGRIKGAQKIANVWIIPKDAARPEDRRKAYRIGKGGGVYQTFHP</sequence>